<evidence type="ECO:0000256" key="2">
    <source>
        <dbReference type="ARBA" id="ARBA00022786"/>
    </source>
</evidence>
<dbReference type="SUPFAM" id="SSF48371">
    <property type="entry name" value="ARM repeat"/>
    <property type="match status" value="1"/>
</dbReference>
<evidence type="ECO:0000313" key="3">
    <source>
        <dbReference type="EnsemblPlants" id="QL04p074245:mrna"/>
    </source>
</evidence>
<proteinExistence type="predicted"/>
<dbReference type="EMBL" id="LRBV02000004">
    <property type="status" value="NOT_ANNOTATED_CDS"/>
    <property type="molecule type" value="Genomic_DNA"/>
</dbReference>
<dbReference type="Proteomes" id="UP000594261">
    <property type="component" value="Chromosome 4"/>
</dbReference>
<dbReference type="Gramene" id="QL04p074245:mrna">
    <property type="protein sequence ID" value="QL04p074245:mrna"/>
    <property type="gene ID" value="QL04p074245"/>
</dbReference>
<sequence>MSRLQHGFSEWDRAEKRAVVSLRKLTRTREDLRVLLCTPQLLSAVRSLIQSKYAAIQVNTIALLVNLSLEKRNKVQIVRSGFVPLLIDALKGGFSESQEHTAGALFSLVLEDDNKMAIGVLGVLPPLMHALRSESEQTRHDSALALYHLTLIQSNRVKLVKLGAVPSLLAMAKTGESASRVPLILCNLAVSVEGRSAMSSKRGCSEFEIFFVWIGCVVFLD</sequence>
<dbReference type="PANTHER" id="PTHR23315:SF276">
    <property type="entry name" value="U-BOX DOMAIN-CONTAINING PROTEIN 38"/>
    <property type="match status" value="1"/>
</dbReference>
<keyword evidence="1" id="KW-0677">Repeat</keyword>
<dbReference type="Gene3D" id="1.25.10.10">
    <property type="entry name" value="Leucine-rich Repeat Variant"/>
    <property type="match status" value="1"/>
</dbReference>
<evidence type="ECO:0000313" key="4">
    <source>
        <dbReference type="Proteomes" id="UP000594261"/>
    </source>
</evidence>
<protein>
    <submittedName>
        <fullName evidence="3">Uncharacterized protein</fullName>
    </submittedName>
</protein>
<reference evidence="3 4" key="1">
    <citation type="journal article" date="2016" name="G3 (Bethesda)">
        <title>First Draft Assembly and Annotation of the Genome of a California Endemic Oak Quercus lobata Nee (Fagaceae).</title>
        <authorList>
            <person name="Sork V.L."/>
            <person name="Fitz-Gibbon S.T."/>
            <person name="Puiu D."/>
            <person name="Crepeau M."/>
            <person name="Gugger P.F."/>
            <person name="Sherman R."/>
            <person name="Stevens K."/>
            <person name="Langley C.H."/>
            <person name="Pellegrini M."/>
            <person name="Salzberg S.L."/>
        </authorList>
    </citation>
    <scope>NUCLEOTIDE SEQUENCE [LARGE SCALE GENOMIC DNA]</scope>
    <source>
        <strain evidence="3 4">cv. SW786</strain>
    </source>
</reference>
<evidence type="ECO:0000256" key="1">
    <source>
        <dbReference type="ARBA" id="ARBA00022737"/>
    </source>
</evidence>
<organism evidence="3 4">
    <name type="scientific">Quercus lobata</name>
    <name type="common">Valley oak</name>
    <dbReference type="NCBI Taxonomy" id="97700"/>
    <lineage>
        <taxon>Eukaryota</taxon>
        <taxon>Viridiplantae</taxon>
        <taxon>Streptophyta</taxon>
        <taxon>Embryophyta</taxon>
        <taxon>Tracheophyta</taxon>
        <taxon>Spermatophyta</taxon>
        <taxon>Magnoliopsida</taxon>
        <taxon>eudicotyledons</taxon>
        <taxon>Gunneridae</taxon>
        <taxon>Pentapetalae</taxon>
        <taxon>rosids</taxon>
        <taxon>fabids</taxon>
        <taxon>Fagales</taxon>
        <taxon>Fagaceae</taxon>
        <taxon>Quercus</taxon>
    </lineage>
</organism>
<dbReference type="Pfam" id="PF00514">
    <property type="entry name" value="Arm"/>
    <property type="match status" value="1"/>
</dbReference>
<dbReference type="InterPro" id="IPR016024">
    <property type="entry name" value="ARM-type_fold"/>
</dbReference>
<name>A0A7N2LKB5_QUELO</name>
<dbReference type="EnsemblPlants" id="QL04p074245:mrna">
    <property type="protein sequence ID" value="QL04p074245:mrna"/>
    <property type="gene ID" value="QL04p074245"/>
</dbReference>
<dbReference type="AlphaFoldDB" id="A0A7N2LKB5"/>
<dbReference type="InterPro" id="IPR000225">
    <property type="entry name" value="Armadillo"/>
</dbReference>
<dbReference type="SMART" id="SM00185">
    <property type="entry name" value="ARM"/>
    <property type="match status" value="2"/>
</dbReference>
<keyword evidence="4" id="KW-1185">Reference proteome</keyword>
<dbReference type="InParanoid" id="A0A7N2LKB5"/>
<dbReference type="InterPro" id="IPR011989">
    <property type="entry name" value="ARM-like"/>
</dbReference>
<dbReference type="PANTHER" id="PTHR23315">
    <property type="entry name" value="U BOX DOMAIN-CONTAINING"/>
    <property type="match status" value="1"/>
</dbReference>
<accession>A0A7N2LKB5</accession>
<reference evidence="3" key="2">
    <citation type="submission" date="2021-01" db="UniProtKB">
        <authorList>
            <consortium name="EnsemblPlants"/>
        </authorList>
    </citation>
    <scope>IDENTIFICATION</scope>
</reference>
<keyword evidence="2" id="KW-0833">Ubl conjugation pathway</keyword>